<dbReference type="SUPFAM" id="SSF55797">
    <property type="entry name" value="PR-1-like"/>
    <property type="match status" value="1"/>
</dbReference>
<dbReference type="RefSeq" id="WP_272858664.1">
    <property type="nucleotide sequence ID" value="NZ_CP067134.1"/>
</dbReference>
<dbReference type="CDD" id="cd05379">
    <property type="entry name" value="CAP_bacterial"/>
    <property type="match status" value="1"/>
</dbReference>
<accession>A0ABY7SUJ4</accession>
<dbReference type="Proteomes" id="UP001218412">
    <property type="component" value="Chromosome"/>
</dbReference>
<evidence type="ECO:0000313" key="3">
    <source>
        <dbReference type="EMBL" id="WCR10603.1"/>
    </source>
</evidence>
<proteinExistence type="predicted"/>
<name>A0ABY7SUJ4_9RHOB</name>
<evidence type="ECO:0000259" key="2">
    <source>
        <dbReference type="Pfam" id="PF00188"/>
    </source>
</evidence>
<dbReference type="Pfam" id="PF00188">
    <property type="entry name" value="CAP"/>
    <property type="match status" value="1"/>
</dbReference>
<keyword evidence="1" id="KW-0732">Signal</keyword>
<feature type="chain" id="PRO_5047470186" evidence="1">
    <location>
        <begin position="25"/>
        <end position="178"/>
    </location>
</feature>
<dbReference type="PANTHER" id="PTHR31157">
    <property type="entry name" value="SCP DOMAIN-CONTAINING PROTEIN"/>
    <property type="match status" value="1"/>
</dbReference>
<sequence length="178" mass="18299">MTIFHHRIGALLCCVALGACGGHTAPGAARDPHDVQATAPGAAVCVQPSATQNAVGAQATNAVRSSAGLPPVRPNMLLAQVAAEHACDMAGRGLMTHRGSKSSGPGPRVKARGYAPLLTAENIAAGPFDLSRVLSEWNASQGHRDNITIPHVRDYGIGHAIGADGKTRFWAAVYAAPK</sequence>
<feature type="domain" description="SCP" evidence="2">
    <location>
        <begin position="59"/>
        <end position="174"/>
    </location>
</feature>
<dbReference type="InterPro" id="IPR014044">
    <property type="entry name" value="CAP_dom"/>
</dbReference>
<evidence type="ECO:0000256" key="1">
    <source>
        <dbReference type="SAM" id="SignalP"/>
    </source>
</evidence>
<evidence type="ECO:0000313" key="4">
    <source>
        <dbReference type="Proteomes" id="UP001218412"/>
    </source>
</evidence>
<dbReference type="Gene3D" id="3.40.33.10">
    <property type="entry name" value="CAP"/>
    <property type="match status" value="1"/>
</dbReference>
<dbReference type="PROSITE" id="PS51257">
    <property type="entry name" value="PROKAR_LIPOPROTEIN"/>
    <property type="match status" value="1"/>
</dbReference>
<organism evidence="3 4">
    <name type="scientific">Paracoccus stylophorae</name>
    <dbReference type="NCBI Taxonomy" id="659350"/>
    <lineage>
        <taxon>Bacteria</taxon>
        <taxon>Pseudomonadati</taxon>
        <taxon>Pseudomonadota</taxon>
        <taxon>Alphaproteobacteria</taxon>
        <taxon>Rhodobacterales</taxon>
        <taxon>Paracoccaceae</taxon>
        <taxon>Paracoccus</taxon>
    </lineage>
</organism>
<protein>
    <submittedName>
        <fullName evidence="3">CAP domain-containing protein</fullName>
    </submittedName>
</protein>
<reference evidence="3 4" key="1">
    <citation type="submission" date="2021-01" db="EMBL/GenBank/DDBJ databases">
        <title>Biogeographic distribution of Paracoccus.</title>
        <authorList>
            <person name="Hollensteiner J."/>
            <person name="Leineberger J."/>
            <person name="Brinkhoff T."/>
            <person name="Daniel R."/>
        </authorList>
    </citation>
    <scope>NUCLEOTIDE SEQUENCE [LARGE SCALE GENOMIC DNA]</scope>
    <source>
        <strain evidence="3 4">LMG25392</strain>
    </source>
</reference>
<gene>
    <name evidence="3" type="ORF">JHW45_16395</name>
</gene>
<dbReference type="InterPro" id="IPR035940">
    <property type="entry name" value="CAP_sf"/>
</dbReference>
<dbReference type="EMBL" id="CP067134">
    <property type="protein sequence ID" value="WCR10603.1"/>
    <property type="molecule type" value="Genomic_DNA"/>
</dbReference>
<feature type="signal peptide" evidence="1">
    <location>
        <begin position="1"/>
        <end position="24"/>
    </location>
</feature>
<dbReference type="PANTHER" id="PTHR31157:SF1">
    <property type="entry name" value="SCP DOMAIN-CONTAINING PROTEIN"/>
    <property type="match status" value="1"/>
</dbReference>
<keyword evidence="4" id="KW-1185">Reference proteome</keyword>